<name>A0A4S2A9H5_9BACE</name>
<gene>
    <name evidence="1" type="ORF">E5355_19105</name>
</gene>
<protein>
    <submittedName>
        <fullName evidence="1">Uncharacterized protein</fullName>
    </submittedName>
</protein>
<comment type="caution">
    <text evidence="1">The sequence shown here is derived from an EMBL/GenBank/DDBJ whole genome shotgun (WGS) entry which is preliminary data.</text>
</comment>
<reference evidence="1 2" key="1">
    <citation type="submission" date="2019-04" db="EMBL/GenBank/DDBJ databases">
        <title>Microbes associate with the intestines of laboratory mice.</title>
        <authorList>
            <person name="Navarre W."/>
            <person name="Wong E."/>
            <person name="Huang K."/>
            <person name="Tropini C."/>
            <person name="Ng K."/>
            <person name="Yu B."/>
        </authorList>
    </citation>
    <scope>NUCLEOTIDE SEQUENCE [LARGE SCALE GENOMIC DNA]</scope>
    <source>
        <strain evidence="1 2">NM69_E16B</strain>
    </source>
</reference>
<dbReference type="EMBL" id="SRYZ01000119">
    <property type="protein sequence ID" value="TGX96613.1"/>
    <property type="molecule type" value="Genomic_DNA"/>
</dbReference>
<dbReference type="AlphaFoldDB" id="A0A4S2A9H5"/>
<organism evidence="1 2">
    <name type="scientific">Bacteroides muris</name>
    <name type="common">ex Afrizal et al. 2022</name>
    <dbReference type="NCBI Taxonomy" id="2516960"/>
    <lineage>
        <taxon>Bacteria</taxon>
        <taxon>Pseudomonadati</taxon>
        <taxon>Bacteroidota</taxon>
        <taxon>Bacteroidia</taxon>
        <taxon>Bacteroidales</taxon>
        <taxon>Bacteroidaceae</taxon>
        <taxon>Bacteroides</taxon>
    </lineage>
</organism>
<sequence>MWPLRSPHLICQQAVIQYLEPKDMRFHFLEASFHHFPTVTFPDFQSPFRYPNGLIFTIQDKKRLFSPC</sequence>
<evidence type="ECO:0000313" key="2">
    <source>
        <dbReference type="Proteomes" id="UP000310532"/>
    </source>
</evidence>
<evidence type="ECO:0000313" key="1">
    <source>
        <dbReference type="EMBL" id="TGX96613.1"/>
    </source>
</evidence>
<proteinExistence type="predicted"/>
<dbReference type="Proteomes" id="UP000310532">
    <property type="component" value="Unassembled WGS sequence"/>
</dbReference>
<accession>A0A4S2A9H5</accession>
<keyword evidence="2" id="KW-1185">Reference proteome</keyword>